<evidence type="ECO:0008006" key="12">
    <source>
        <dbReference type="Google" id="ProtNLM"/>
    </source>
</evidence>
<sequence length="244" mass="27164">MRTKMDDKLPLSSNEILPSSEGVAVSTDNPFQYEELMGGSVPCPSCNGTGRIPKEQEKQLVALIPLTDKRLKPRRTTLWVSVAVLASLAIWALCMFFLVPRSIVLVSDEQPIVPYYTYINESVPVVKLGFVKFLNITNYNYLTISVVNASMVSILVLDSRRVVGQVTNLTEVAVPLRSSRTIAFNTTITFDTALLVQYCTLIHVTFMQFDVTVTSHYLGHSEQTSISTNQRLYCSSDPSLDDIT</sequence>
<dbReference type="PANTHER" id="PTHR28556:SF4">
    <property type="entry name" value="TRANSMEMBRANE PROTEIN 106A"/>
    <property type="match status" value="1"/>
</dbReference>
<dbReference type="Proteomes" id="UP000030758">
    <property type="component" value="Unassembled WGS sequence"/>
</dbReference>
<evidence type="ECO:0000256" key="1">
    <source>
        <dbReference type="ARBA" id="ARBA00004308"/>
    </source>
</evidence>
<evidence type="ECO:0000313" key="11">
    <source>
        <dbReference type="Proteomes" id="UP000030764"/>
    </source>
</evidence>
<evidence type="ECO:0000256" key="6">
    <source>
        <dbReference type="SAM" id="Phobius"/>
    </source>
</evidence>
<keyword evidence="11" id="KW-1185">Reference proteome</keyword>
<comment type="similarity">
    <text evidence="2">Belongs to the TMEM106 family.</text>
</comment>
<dbReference type="InterPro" id="IPR009790">
    <property type="entry name" value="TMEM106"/>
</dbReference>
<name>A0A085M8P2_9BILA</name>
<dbReference type="EMBL" id="KL363215">
    <property type="protein sequence ID" value="KFD53588.1"/>
    <property type="molecule type" value="Genomic_DNA"/>
</dbReference>
<accession>A0A085M8P2</accession>
<evidence type="ECO:0000259" key="8">
    <source>
        <dbReference type="Pfam" id="PF21002"/>
    </source>
</evidence>
<dbReference type="PANTHER" id="PTHR28556">
    <property type="entry name" value="TRANSMEMBRANE PROTEIN 106B"/>
    <property type="match status" value="1"/>
</dbReference>
<reference evidence="9 11" key="1">
    <citation type="journal article" date="2014" name="Nat. Genet.">
        <title>Genome and transcriptome of the porcine whipworm Trichuris suis.</title>
        <authorList>
            <person name="Jex A.R."/>
            <person name="Nejsum P."/>
            <person name="Schwarz E.M."/>
            <person name="Hu L."/>
            <person name="Young N.D."/>
            <person name="Hall R.S."/>
            <person name="Korhonen P.K."/>
            <person name="Liao S."/>
            <person name="Thamsborg S."/>
            <person name="Xia J."/>
            <person name="Xu P."/>
            <person name="Wang S."/>
            <person name="Scheerlinck J.P."/>
            <person name="Hofmann A."/>
            <person name="Sternberg P.W."/>
            <person name="Wang J."/>
            <person name="Gasser R.B."/>
        </authorList>
    </citation>
    <scope>NUCLEOTIDE SEQUENCE [LARGE SCALE GENOMIC DNA]</scope>
    <source>
        <strain evidence="10">DCEP-RM93F</strain>
        <strain evidence="9">DCEP-RM93M</strain>
    </source>
</reference>
<dbReference type="Proteomes" id="UP000030764">
    <property type="component" value="Unassembled WGS sequence"/>
</dbReference>
<dbReference type="InterPro" id="IPR048511">
    <property type="entry name" value="TMEM106_N"/>
</dbReference>
<feature type="domain" description="Transmembrane protein 106 N-terminal" evidence="8">
    <location>
        <begin position="26"/>
        <end position="76"/>
    </location>
</feature>
<evidence type="ECO:0000256" key="4">
    <source>
        <dbReference type="ARBA" id="ARBA00022989"/>
    </source>
</evidence>
<dbReference type="Pfam" id="PF07092">
    <property type="entry name" value="TMEM106"/>
    <property type="match status" value="1"/>
</dbReference>
<dbReference type="EMBL" id="KL367587">
    <property type="protein sequence ID" value="KFD62809.1"/>
    <property type="molecule type" value="Genomic_DNA"/>
</dbReference>
<dbReference type="AlphaFoldDB" id="A0A085M8P2"/>
<evidence type="ECO:0000313" key="9">
    <source>
        <dbReference type="EMBL" id="KFD53588.1"/>
    </source>
</evidence>
<evidence type="ECO:0000259" key="7">
    <source>
        <dbReference type="Pfam" id="PF07092"/>
    </source>
</evidence>
<protein>
    <recommendedName>
        <fullName evidence="12">Transmembrane protein 106A</fullName>
    </recommendedName>
</protein>
<evidence type="ECO:0000256" key="3">
    <source>
        <dbReference type="ARBA" id="ARBA00022692"/>
    </source>
</evidence>
<organism evidence="9 11">
    <name type="scientific">Trichuris suis</name>
    <name type="common">pig whipworm</name>
    <dbReference type="NCBI Taxonomy" id="68888"/>
    <lineage>
        <taxon>Eukaryota</taxon>
        <taxon>Metazoa</taxon>
        <taxon>Ecdysozoa</taxon>
        <taxon>Nematoda</taxon>
        <taxon>Enoplea</taxon>
        <taxon>Dorylaimia</taxon>
        <taxon>Trichinellida</taxon>
        <taxon>Trichuridae</taxon>
        <taxon>Trichuris</taxon>
    </lineage>
</organism>
<feature type="transmembrane region" description="Helical" evidence="6">
    <location>
        <begin position="139"/>
        <end position="157"/>
    </location>
</feature>
<keyword evidence="5 6" id="KW-0472">Membrane</keyword>
<gene>
    <name evidence="9" type="ORF">M513_05504</name>
    <name evidence="10" type="ORF">M514_05504</name>
</gene>
<feature type="domain" description="Transmembrane protein 106 C-terminal" evidence="7">
    <location>
        <begin position="119"/>
        <end position="236"/>
    </location>
</feature>
<dbReference type="Pfam" id="PF21002">
    <property type="entry name" value="TMEM106_N"/>
    <property type="match status" value="1"/>
</dbReference>
<comment type="subcellular location">
    <subcellularLocation>
        <location evidence="1">Endomembrane system</location>
    </subcellularLocation>
</comment>
<evidence type="ECO:0000313" key="10">
    <source>
        <dbReference type="EMBL" id="KFD62809.1"/>
    </source>
</evidence>
<dbReference type="InterPro" id="IPR048509">
    <property type="entry name" value="TMEM106_C"/>
</dbReference>
<evidence type="ECO:0000256" key="2">
    <source>
        <dbReference type="ARBA" id="ARBA00008111"/>
    </source>
</evidence>
<proteinExistence type="inferred from homology"/>
<keyword evidence="3 6" id="KW-0812">Transmembrane</keyword>
<keyword evidence="4 6" id="KW-1133">Transmembrane helix</keyword>
<dbReference type="GO" id="GO:0012505">
    <property type="term" value="C:endomembrane system"/>
    <property type="evidence" value="ECO:0007669"/>
    <property type="project" value="UniProtKB-SubCell"/>
</dbReference>
<evidence type="ECO:0000256" key="5">
    <source>
        <dbReference type="ARBA" id="ARBA00023136"/>
    </source>
</evidence>
<feature type="transmembrane region" description="Helical" evidence="6">
    <location>
        <begin position="78"/>
        <end position="99"/>
    </location>
</feature>